<dbReference type="InterPro" id="IPR009959">
    <property type="entry name" value="Cyclase_SnoaL-like"/>
</dbReference>
<dbReference type="Proteomes" id="UP001589646">
    <property type="component" value="Unassembled WGS sequence"/>
</dbReference>
<dbReference type="InterPro" id="IPR037401">
    <property type="entry name" value="SnoaL-like"/>
</dbReference>
<dbReference type="PANTHER" id="PTHR38436">
    <property type="entry name" value="POLYKETIDE CYCLASE SNOAL-LIKE DOMAIN"/>
    <property type="match status" value="1"/>
</dbReference>
<evidence type="ECO:0000259" key="1">
    <source>
        <dbReference type="Pfam" id="PF12680"/>
    </source>
</evidence>
<feature type="domain" description="SnoaL-like" evidence="1">
    <location>
        <begin position="12"/>
        <end position="109"/>
    </location>
</feature>
<dbReference type="RefSeq" id="WP_346122761.1">
    <property type="nucleotide sequence ID" value="NZ_BAAAXC010000014.1"/>
</dbReference>
<name>A0ABV5PS15_9ACTN</name>
<dbReference type="EMBL" id="JBHMCE010000002">
    <property type="protein sequence ID" value="MFB9526016.1"/>
    <property type="molecule type" value="Genomic_DNA"/>
</dbReference>
<dbReference type="SUPFAM" id="SSF54427">
    <property type="entry name" value="NTF2-like"/>
    <property type="match status" value="1"/>
</dbReference>
<reference evidence="2 3" key="1">
    <citation type="submission" date="2024-09" db="EMBL/GenBank/DDBJ databases">
        <authorList>
            <person name="Sun Q."/>
            <person name="Mori K."/>
        </authorList>
    </citation>
    <scope>NUCLEOTIDE SEQUENCE [LARGE SCALE GENOMIC DNA]</scope>
    <source>
        <strain evidence="2 3">JCM 3323</strain>
    </source>
</reference>
<proteinExistence type="predicted"/>
<accession>A0ABV5PS15</accession>
<dbReference type="Gene3D" id="3.10.450.50">
    <property type="match status" value="1"/>
</dbReference>
<protein>
    <submittedName>
        <fullName evidence="2">Nuclear transport factor 2 family protein</fullName>
    </submittedName>
</protein>
<comment type="caution">
    <text evidence="2">The sequence shown here is derived from an EMBL/GenBank/DDBJ whole genome shotgun (WGS) entry which is preliminary data.</text>
</comment>
<gene>
    <name evidence="2" type="ORF">ACFFRN_05250</name>
</gene>
<dbReference type="InterPro" id="IPR032710">
    <property type="entry name" value="NTF2-like_dom_sf"/>
</dbReference>
<organism evidence="2 3">
    <name type="scientific">Nonomuraea roseola</name>
    <dbReference type="NCBI Taxonomy" id="46179"/>
    <lineage>
        <taxon>Bacteria</taxon>
        <taxon>Bacillati</taxon>
        <taxon>Actinomycetota</taxon>
        <taxon>Actinomycetes</taxon>
        <taxon>Streptosporangiales</taxon>
        <taxon>Streptosporangiaceae</taxon>
        <taxon>Nonomuraea</taxon>
    </lineage>
</organism>
<evidence type="ECO:0000313" key="3">
    <source>
        <dbReference type="Proteomes" id="UP001589646"/>
    </source>
</evidence>
<evidence type="ECO:0000313" key="2">
    <source>
        <dbReference type="EMBL" id="MFB9526016.1"/>
    </source>
</evidence>
<sequence length="127" mass="14042">MADLEQNKQTAQTFFNLAFNDKQPAEAVARYLGSSYTQHNPQAPDGSEAFVQFVSGFASQFPQLSLDIKRVVAEGDLVVMHSLMKTSPDDRGTAIVDIVRVQDGKIVEHWDVLQPVPETAANDNTMF</sequence>
<dbReference type="Pfam" id="PF12680">
    <property type="entry name" value="SnoaL_2"/>
    <property type="match status" value="1"/>
</dbReference>
<dbReference type="PANTHER" id="PTHR38436:SF1">
    <property type="entry name" value="ESTER CYCLASE"/>
    <property type="match status" value="1"/>
</dbReference>
<keyword evidence="3" id="KW-1185">Reference proteome</keyword>